<dbReference type="Proteomes" id="UP000075618">
    <property type="component" value="Unassembled WGS sequence"/>
</dbReference>
<gene>
    <name evidence="1" type="ORF">SMI10712_01326</name>
</gene>
<sequence>MTKKTNIYYGMIRERIAKKEACYTSITRIDLPLNPILSAIKGENDMGKT</sequence>
<reference evidence="1 2" key="1">
    <citation type="submission" date="2016-01" db="EMBL/GenBank/DDBJ databases">
        <title>Highly variable Streptococcus oralis are common among viridans streptococci isolated from primates.</title>
        <authorList>
            <person name="Denapaite D."/>
            <person name="Rieger M."/>
            <person name="Koendgen S."/>
            <person name="Brueckner R."/>
            <person name="Ochigava I."/>
            <person name="Kappeler P."/>
            <person name="Maetz-Rensing K."/>
            <person name="Leendertz F."/>
            <person name="Hakenbeck R."/>
        </authorList>
    </citation>
    <scope>NUCLEOTIDE SEQUENCE [LARGE SCALE GENOMIC DNA]</scope>
    <source>
        <strain evidence="1 2">10712</strain>
    </source>
</reference>
<dbReference type="AlphaFoldDB" id="A0A150NNB6"/>
<name>A0A150NNB6_STRMT</name>
<proteinExistence type="predicted"/>
<accession>A0A150NNB6</accession>
<organism evidence="1 2">
    <name type="scientific">Streptococcus mitis</name>
    <dbReference type="NCBI Taxonomy" id="28037"/>
    <lineage>
        <taxon>Bacteria</taxon>
        <taxon>Bacillati</taxon>
        <taxon>Bacillota</taxon>
        <taxon>Bacilli</taxon>
        <taxon>Lactobacillales</taxon>
        <taxon>Streptococcaceae</taxon>
        <taxon>Streptococcus</taxon>
        <taxon>Streptococcus mitis group</taxon>
    </lineage>
</organism>
<dbReference type="PATRIC" id="fig|28037.237.peg.312"/>
<protein>
    <submittedName>
        <fullName evidence="1">Uncharacterized protein</fullName>
    </submittedName>
</protein>
<comment type="caution">
    <text evidence="1">The sequence shown here is derived from an EMBL/GenBank/DDBJ whole genome shotgun (WGS) entry which is preliminary data.</text>
</comment>
<evidence type="ECO:0000313" key="1">
    <source>
        <dbReference type="EMBL" id="KYF34959.1"/>
    </source>
</evidence>
<evidence type="ECO:0000313" key="2">
    <source>
        <dbReference type="Proteomes" id="UP000075618"/>
    </source>
</evidence>
<dbReference type="EMBL" id="LROT01000008">
    <property type="protein sequence ID" value="KYF34959.1"/>
    <property type="molecule type" value="Genomic_DNA"/>
</dbReference>